<dbReference type="InterPro" id="IPR011048">
    <property type="entry name" value="Haem_d1_sf"/>
</dbReference>
<keyword evidence="1" id="KW-0732">Signal</keyword>
<reference evidence="2 3" key="1">
    <citation type="journal article" date="2020" name="Genome Biol. Evol.">
        <title>A new high-quality draft genome assembly of the Chinese cordyceps Ophiocordyceps sinensis.</title>
        <authorList>
            <person name="Shu R."/>
            <person name="Zhang J."/>
            <person name="Meng Q."/>
            <person name="Zhang H."/>
            <person name="Zhou G."/>
            <person name="Li M."/>
            <person name="Wu P."/>
            <person name="Zhao Y."/>
            <person name="Chen C."/>
            <person name="Qin Q."/>
        </authorList>
    </citation>
    <scope>NUCLEOTIDE SEQUENCE [LARGE SCALE GENOMIC DNA]</scope>
    <source>
        <strain evidence="2 3">IOZ07</strain>
    </source>
</reference>
<dbReference type="SUPFAM" id="SSF51004">
    <property type="entry name" value="C-terminal (heme d1) domain of cytochrome cd1-nitrite reductase"/>
    <property type="match status" value="1"/>
</dbReference>
<dbReference type="EMBL" id="JAAVMX010000005">
    <property type="protein sequence ID" value="KAF4508172.1"/>
    <property type="molecule type" value="Genomic_DNA"/>
</dbReference>
<feature type="chain" id="PRO_5034470262" description="3-carboxymuconate cyclase" evidence="1">
    <location>
        <begin position="17"/>
        <end position="412"/>
    </location>
</feature>
<protein>
    <recommendedName>
        <fullName evidence="4">3-carboxymuconate cyclase</fullName>
    </recommendedName>
</protein>
<sequence length="412" mass="42923">MKFVNLAVFAATAALAAPQEGTQQDGPEDGPEAGSKRALYFLDSNPNNASIVSILIGEDGLLQGVNASGGAVRTPTGGIGGIGIDSNGTAVGADPLFSQDSVVVKGNRLFTVNAGSNTLSYFHITPTDPLNPKPMGEPVSTGGEFPNSVAYSEENQLACVANTGKKAGVQCFHVPDCGPLEPRGSFMELPMINQTSPPTISGTTVSDIVFNPSGTALFVSIKGAGMSMGYLYAYPVKKDKLEAAVEKAELEAAVESRPEGLRRAFSLSFLSDEAAVITDPTYGASLLSIDSTFSVSIAKNVTIPGQRATCWSVYSAEFKSVYVFDGMSPNVTALEPTGDIKAVIPGEPRGMGSFDAAVDRSWLYVLQGSPAIAVFDLKASEPKDAMSGVAQYLDLASLGKRSSWIGMAVYGS</sequence>
<dbReference type="Proteomes" id="UP000557566">
    <property type="component" value="Unassembled WGS sequence"/>
</dbReference>
<evidence type="ECO:0000313" key="2">
    <source>
        <dbReference type="EMBL" id="KAF4508172.1"/>
    </source>
</evidence>
<gene>
    <name evidence="2" type="ORF">G6O67_004586</name>
</gene>
<dbReference type="Gene3D" id="2.130.10.10">
    <property type="entry name" value="YVTN repeat-like/Quinoprotein amine dehydrogenase"/>
    <property type="match status" value="1"/>
</dbReference>
<name>A0A8H4V4K9_9HYPO</name>
<feature type="signal peptide" evidence="1">
    <location>
        <begin position="1"/>
        <end position="16"/>
    </location>
</feature>
<evidence type="ECO:0000256" key="1">
    <source>
        <dbReference type="SAM" id="SignalP"/>
    </source>
</evidence>
<dbReference type="AlphaFoldDB" id="A0A8H4V4K9"/>
<keyword evidence="3" id="KW-1185">Reference proteome</keyword>
<evidence type="ECO:0000313" key="3">
    <source>
        <dbReference type="Proteomes" id="UP000557566"/>
    </source>
</evidence>
<proteinExistence type="predicted"/>
<accession>A0A8H4V4K9</accession>
<dbReference type="InterPro" id="IPR015943">
    <property type="entry name" value="WD40/YVTN_repeat-like_dom_sf"/>
</dbReference>
<dbReference type="OrthoDB" id="10006285at2759"/>
<organism evidence="2 3">
    <name type="scientific">Ophiocordyceps sinensis</name>
    <dbReference type="NCBI Taxonomy" id="72228"/>
    <lineage>
        <taxon>Eukaryota</taxon>
        <taxon>Fungi</taxon>
        <taxon>Dikarya</taxon>
        <taxon>Ascomycota</taxon>
        <taxon>Pezizomycotina</taxon>
        <taxon>Sordariomycetes</taxon>
        <taxon>Hypocreomycetidae</taxon>
        <taxon>Hypocreales</taxon>
        <taxon>Ophiocordycipitaceae</taxon>
        <taxon>Ophiocordyceps</taxon>
    </lineage>
</organism>
<comment type="caution">
    <text evidence="2">The sequence shown here is derived from an EMBL/GenBank/DDBJ whole genome shotgun (WGS) entry which is preliminary data.</text>
</comment>
<evidence type="ECO:0008006" key="4">
    <source>
        <dbReference type="Google" id="ProtNLM"/>
    </source>
</evidence>